<evidence type="ECO:0000259" key="3">
    <source>
        <dbReference type="PROSITE" id="PS50006"/>
    </source>
</evidence>
<dbReference type="InterPro" id="IPR051176">
    <property type="entry name" value="Cent_Immune-Sig_Mod"/>
</dbReference>
<dbReference type="Pfam" id="PF00498">
    <property type="entry name" value="FHA"/>
    <property type="match status" value="1"/>
</dbReference>
<reference evidence="4" key="1">
    <citation type="submission" date="2025-08" db="UniProtKB">
        <authorList>
            <consortium name="Ensembl"/>
        </authorList>
    </citation>
    <scope>IDENTIFICATION</scope>
</reference>
<dbReference type="Pfam" id="PF15308">
    <property type="entry name" value="CEP170_C"/>
    <property type="match status" value="2"/>
</dbReference>
<feature type="compositionally biased region" description="Polar residues" evidence="2">
    <location>
        <begin position="790"/>
        <end position="806"/>
    </location>
</feature>
<dbReference type="PROSITE" id="PS50006">
    <property type="entry name" value="FHA_DOMAIN"/>
    <property type="match status" value="1"/>
</dbReference>
<feature type="compositionally biased region" description="Basic and acidic residues" evidence="2">
    <location>
        <begin position="807"/>
        <end position="829"/>
    </location>
</feature>
<name>A0A673Z037_SALTR</name>
<feature type="compositionally biased region" description="Basic and acidic residues" evidence="2">
    <location>
        <begin position="1048"/>
        <end position="1060"/>
    </location>
</feature>
<gene>
    <name evidence="4" type="primary">CEP170B</name>
    <name evidence="4" type="synonym">LOC115172668</name>
</gene>
<reference evidence="4" key="2">
    <citation type="submission" date="2025-09" db="UniProtKB">
        <authorList>
            <consortium name="Ensembl"/>
        </authorList>
    </citation>
    <scope>IDENTIFICATION</scope>
</reference>
<feature type="compositionally biased region" description="Polar residues" evidence="2">
    <location>
        <begin position="757"/>
        <end position="772"/>
    </location>
</feature>
<feature type="compositionally biased region" description="Basic and acidic residues" evidence="2">
    <location>
        <begin position="458"/>
        <end position="467"/>
    </location>
</feature>
<feature type="compositionally biased region" description="Basic and acidic residues" evidence="2">
    <location>
        <begin position="323"/>
        <end position="336"/>
    </location>
</feature>
<feature type="region of interest" description="Disordered" evidence="2">
    <location>
        <begin position="404"/>
        <end position="487"/>
    </location>
</feature>
<feature type="compositionally biased region" description="Polar residues" evidence="2">
    <location>
        <begin position="507"/>
        <end position="517"/>
    </location>
</feature>
<feature type="compositionally biased region" description="Low complexity" evidence="2">
    <location>
        <begin position="1292"/>
        <end position="1316"/>
    </location>
</feature>
<accession>A0A673Z037</accession>
<feature type="compositionally biased region" description="Polar residues" evidence="2">
    <location>
        <begin position="929"/>
        <end position="943"/>
    </location>
</feature>
<feature type="compositionally biased region" description="Low complexity" evidence="2">
    <location>
        <begin position="1022"/>
        <end position="1037"/>
    </location>
</feature>
<sequence length="1316" mass="144396">MSVTSWFLVSSSGTRHRLPPEMIFVGREECELMLQSRSVDKQHAVVNYNPATDEHMVKDLGSLNGTFVNDLRIPDETYITLMLSDVIRFGYDILFQHKVPEEALKHEKYTSQLQMSMKALEARKKEKERQHAKEKTRDSSCFQQEKVEHKAALAAGKTLFNSQLQLFPSPPLVSGSLSDSQAKTIYSHHREPSYFEIPTKEFQQQELHEVPTKDTDPPSVPVFPPVPTSTPPVVQSHASFTIEFDECTPSKIKIKDHVTKFSLRQQRKLPGKEVVTAPTEVISAECKVADWLVQSDVSMMRSSQTEDMFSSKSGLPICNEASTGHHHEDGTRRDSEDPVVNGKQAIQLKPPMGPHTSLPPQLALPRPFTNPDSEEPQSHSPPPSQDIADPQQGFVIEFFDDNPRKKRSQYFTNNTGQLDSPALRNKPEKRCGPSTPTQQYTIPLKGPGSGGPQRAGSLRREKMEDRTSNGISSCSVPPRPFRSVGRRSKLAQDFTAEFLRESRQESRPSMNTTWEKNTSPVSPTTSPPPTVEATAPHPHQTTPSLGKEEDDTLSEAGTYTIETEVQDKEVEEARSKIEQASLFALLSVVVPGGSKWVSRWANLADSYTHSGPASGLFEIPSQMDLSGGATLTKQQGGQDFQKTVKLNSSAPKLDYQGRVSPQPKEISVSLVRQESFIKDQPSDAAQVTRLPHISSQPALSDPDPAEAFQGVCSQDTHSYLNGTEDSLAALEAKLQAQPPDVAPRPIEYSLSGESDMDSASTASLCNNQTAPKTGSKKPFITSGLQRERSSTSSFTQEPSRQQTTLDRLSEKRRSQGVDSSRKPEQDRRLGMRCCVVKHGTMDLSDDPQSFSLPYWPETISSDQEGSRPAACKKYTVPLQKVDPTKSSKVAQALSRSNSMSAPRPTRASMLRRAHLGEASDNEVTETDRISLNSQDTSGTTKVSQDSKKQLSRLDMLALPRKRTSSFTTPSDTESSAPRTGFSNRSTESNSGSGLKASVAGPSTKPALGRASGAPGKLITRFRSSSAKYTSSTATSRSQPLIPPRPKPRSRDSDQESHEGDAYQNCSSHSAEIARLSQGLAKDLSVLAREIHDVTGDADPQSSSAVEANTPVSTITAREVLVHPIPEAGVNYLRVPPGSTAARNPDQTIMNDQEYNSKDRGWNQEVVVVDDLMLNPVSQISLAIRENTEQLAEKIKVLFHNKTDVWGEIESKLNTENDIPVLKGSNKEITAILKELRRVQRQLEVINTIIEPSGNLEPAKASTPSAPSSAGLKPSRAPSRYWRTSGSQRGGVPSASSRPSESVRRSVVASEAESYVV</sequence>
<dbReference type="InterPro" id="IPR008984">
    <property type="entry name" value="SMAD_FHA_dom_sf"/>
</dbReference>
<dbReference type="GeneTree" id="ENSGT00940000157058"/>
<proteinExistence type="inferred from homology"/>
<comment type="similarity">
    <text evidence="1">Belongs to the CEP170 family.</text>
</comment>
<evidence type="ECO:0000313" key="5">
    <source>
        <dbReference type="Proteomes" id="UP000472277"/>
    </source>
</evidence>
<protein>
    <submittedName>
        <fullName evidence="4">Centrosomal protein 170B</fullName>
    </submittedName>
</protein>
<dbReference type="InterPro" id="IPR000253">
    <property type="entry name" value="FHA_dom"/>
</dbReference>
<feature type="compositionally biased region" description="Polar residues" evidence="2">
    <location>
        <begin position="409"/>
        <end position="418"/>
    </location>
</feature>
<feature type="region of interest" description="Disordered" evidence="2">
    <location>
        <begin position="499"/>
        <end position="553"/>
    </location>
</feature>
<dbReference type="Proteomes" id="UP000472277">
    <property type="component" value="Chromosome 33"/>
</dbReference>
<evidence type="ECO:0000313" key="4">
    <source>
        <dbReference type="Ensembl" id="ENSSTUP00000039934.1"/>
    </source>
</evidence>
<feature type="compositionally biased region" description="Low complexity" evidence="2">
    <location>
        <begin position="1257"/>
        <end position="1269"/>
    </location>
</feature>
<keyword evidence="5" id="KW-1185">Reference proteome</keyword>
<feature type="domain" description="FHA" evidence="3">
    <location>
        <begin position="23"/>
        <end position="73"/>
    </location>
</feature>
<feature type="region of interest" description="Disordered" evidence="2">
    <location>
        <begin position="736"/>
        <end position="830"/>
    </location>
</feature>
<evidence type="ECO:0000256" key="1">
    <source>
        <dbReference type="ARBA" id="ARBA00010436"/>
    </source>
</evidence>
<evidence type="ECO:0000256" key="2">
    <source>
        <dbReference type="SAM" id="MobiDB-lite"/>
    </source>
</evidence>
<organism evidence="4 5">
    <name type="scientific">Salmo trutta</name>
    <name type="common">Brown trout</name>
    <dbReference type="NCBI Taxonomy" id="8032"/>
    <lineage>
        <taxon>Eukaryota</taxon>
        <taxon>Metazoa</taxon>
        <taxon>Chordata</taxon>
        <taxon>Craniata</taxon>
        <taxon>Vertebrata</taxon>
        <taxon>Euteleostomi</taxon>
        <taxon>Actinopterygii</taxon>
        <taxon>Neopterygii</taxon>
        <taxon>Teleostei</taxon>
        <taxon>Protacanthopterygii</taxon>
        <taxon>Salmoniformes</taxon>
        <taxon>Salmonidae</taxon>
        <taxon>Salmoninae</taxon>
        <taxon>Salmo</taxon>
    </lineage>
</organism>
<feature type="region of interest" description="Disordered" evidence="2">
    <location>
        <begin position="121"/>
        <end position="143"/>
    </location>
</feature>
<dbReference type="Gene3D" id="2.60.200.20">
    <property type="match status" value="1"/>
</dbReference>
<feature type="compositionally biased region" description="Polar residues" evidence="2">
    <location>
        <begin position="304"/>
        <end position="313"/>
    </location>
</feature>
<dbReference type="Ensembl" id="ENSSTUT00000041744.1">
    <property type="protein sequence ID" value="ENSSTUP00000039934.1"/>
    <property type="gene ID" value="ENSSTUG00000016986.1"/>
</dbReference>
<dbReference type="PANTHER" id="PTHR15715:SF18">
    <property type="entry name" value="CENTROSOMAL PROTEIN OF 170 KDA PROTEIN B"/>
    <property type="match status" value="1"/>
</dbReference>
<feature type="region of interest" description="Disordered" evidence="2">
    <location>
        <begin position="1253"/>
        <end position="1316"/>
    </location>
</feature>
<feature type="region of interest" description="Disordered" evidence="2">
    <location>
        <begin position="304"/>
        <end position="389"/>
    </location>
</feature>
<feature type="compositionally biased region" description="Basic and acidic residues" evidence="2">
    <location>
        <begin position="121"/>
        <end position="138"/>
    </location>
</feature>
<feature type="compositionally biased region" description="Polar residues" evidence="2">
    <location>
        <begin position="964"/>
        <end position="992"/>
    </location>
</feature>
<feature type="region of interest" description="Disordered" evidence="2">
    <location>
        <begin position="882"/>
        <end position="1066"/>
    </location>
</feature>
<feature type="compositionally biased region" description="Polar residues" evidence="2">
    <location>
        <begin position="884"/>
        <end position="900"/>
    </location>
</feature>
<dbReference type="InterPro" id="IPR029300">
    <property type="entry name" value="CEP170_C"/>
</dbReference>
<dbReference type="PANTHER" id="PTHR15715">
    <property type="entry name" value="CENTROSOMAL PROTEIN OF 170 KDA"/>
    <property type="match status" value="1"/>
</dbReference>
<dbReference type="SUPFAM" id="SSF49879">
    <property type="entry name" value="SMAD/FHA domain"/>
    <property type="match status" value="1"/>
</dbReference>
<dbReference type="SMART" id="SM00240">
    <property type="entry name" value="FHA"/>
    <property type="match status" value="1"/>
</dbReference>